<name>A0A7L8ZL29_9CAUD</name>
<gene>
    <name evidence="1" type="ORF">pEaSNUABM12_00002</name>
</gene>
<dbReference type="InterPro" id="IPR044925">
    <property type="entry name" value="His-Me_finger_sf"/>
</dbReference>
<dbReference type="Gene3D" id="3.40.1800.10">
    <property type="entry name" value="His-Me finger endonucleases"/>
    <property type="match status" value="1"/>
</dbReference>
<reference evidence="1 2" key="1">
    <citation type="submission" date="2020-08" db="EMBL/GenBank/DDBJ databases">
        <title>Complete genome sequence of Erwinia phage pEa_SNUABM_12.</title>
        <authorList>
            <person name="Kim S.G."/>
            <person name="Lee S.B."/>
            <person name="Park S.C."/>
        </authorList>
    </citation>
    <scope>NUCLEOTIDE SEQUENCE [LARGE SCALE GENOMIC DNA]</scope>
</reference>
<dbReference type="EMBL" id="MT939486">
    <property type="protein sequence ID" value="QOI70940.1"/>
    <property type="molecule type" value="Genomic_DNA"/>
</dbReference>
<protein>
    <recommendedName>
        <fullName evidence="3">Endonuclease VII</fullName>
    </recommendedName>
</protein>
<evidence type="ECO:0008006" key="3">
    <source>
        <dbReference type="Google" id="ProtNLM"/>
    </source>
</evidence>
<dbReference type="SUPFAM" id="SSF54060">
    <property type="entry name" value="His-Me finger endonucleases"/>
    <property type="match status" value="1"/>
</dbReference>
<evidence type="ECO:0000313" key="2">
    <source>
        <dbReference type="Proteomes" id="UP000594095"/>
    </source>
</evidence>
<organism evidence="1 2">
    <name type="scientific">Erwinia phage pEa_SNUABM_12</name>
    <dbReference type="NCBI Taxonomy" id="2768773"/>
    <lineage>
        <taxon>Viruses</taxon>
        <taxon>Duplodnaviria</taxon>
        <taxon>Heunggongvirae</taxon>
        <taxon>Uroviricota</taxon>
        <taxon>Caudoviricetes</taxon>
        <taxon>Eneladusvirus</taxon>
        <taxon>Eneladusvirus BF</taxon>
    </lineage>
</organism>
<dbReference type="Proteomes" id="UP000594095">
    <property type="component" value="Genome"/>
</dbReference>
<dbReference type="InterPro" id="IPR004211">
    <property type="entry name" value="Endonuclease_7"/>
</dbReference>
<dbReference type="InterPro" id="IPR038563">
    <property type="entry name" value="Endonuclease_7_sf"/>
</dbReference>
<proteinExistence type="predicted"/>
<evidence type="ECO:0000313" key="1">
    <source>
        <dbReference type="EMBL" id="QOI70940.1"/>
    </source>
</evidence>
<dbReference type="Pfam" id="PF02945">
    <property type="entry name" value="Endonuclease_7"/>
    <property type="match status" value="1"/>
</dbReference>
<sequence length="138" mass="15606">MGKHLYRKPEPANVQGVCCVEGCNNLQQVVRKGKFGPLCSPCDRARYNTKEKEKYAGLTKLYGLSKEQYDLMLSEQNHSCYICGIKDIDCPKSVLHVDHDHSTGKIRGLLCHHCNTGLGHFKDNVELLQKAIEYLNLN</sequence>
<accession>A0A7L8ZL29</accession>